<dbReference type="Proteomes" id="UP000316426">
    <property type="component" value="Chromosome"/>
</dbReference>
<name>A0A518K9H9_9BACT</name>
<reference evidence="1 2" key="1">
    <citation type="submission" date="2019-02" db="EMBL/GenBank/DDBJ databases">
        <title>Deep-cultivation of Planctomycetes and their phenomic and genomic characterization uncovers novel biology.</title>
        <authorList>
            <person name="Wiegand S."/>
            <person name="Jogler M."/>
            <person name="Boedeker C."/>
            <person name="Pinto D."/>
            <person name="Vollmers J."/>
            <person name="Rivas-Marin E."/>
            <person name="Kohn T."/>
            <person name="Peeters S.H."/>
            <person name="Heuer A."/>
            <person name="Rast P."/>
            <person name="Oberbeckmann S."/>
            <person name="Bunk B."/>
            <person name="Jeske O."/>
            <person name="Meyerdierks A."/>
            <person name="Storesund J.E."/>
            <person name="Kallscheuer N."/>
            <person name="Luecker S."/>
            <person name="Lage O.M."/>
            <person name="Pohl T."/>
            <person name="Merkel B.J."/>
            <person name="Hornburger P."/>
            <person name="Mueller R.-W."/>
            <person name="Bruemmer F."/>
            <person name="Labrenz M."/>
            <person name="Spormann A.M."/>
            <person name="Op den Camp H."/>
            <person name="Overmann J."/>
            <person name="Amann R."/>
            <person name="Jetten M.S.M."/>
            <person name="Mascher T."/>
            <person name="Medema M.H."/>
            <person name="Devos D.P."/>
            <person name="Kaster A.-K."/>
            <person name="Ovreas L."/>
            <person name="Rohde M."/>
            <person name="Galperin M.Y."/>
            <person name="Jogler C."/>
        </authorList>
    </citation>
    <scope>NUCLEOTIDE SEQUENCE [LARGE SCALE GENOMIC DNA]</scope>
    <source>
        <strain evidence="1 2">Spa11</strain>
    </source>
</reference>
<accession>A0A518K9H9</accession>
<organism evidence="1 2">
    <name type="scientific">Botrimarina mediterranea</name>
    <dbReference type="NCBI Taxonomy" id="2528022"/>
    <lineage>
        <taxon>Bacteria</taxon>
        <taxon>Pseudomonadati</taxon>
        <taxon>Planctomycetota</taxon>
        <taxon>Planctomycetia</taxon>
        <taxon>Pirellulales</taxon>
        <taxon>Lacipirellulaceae</taxon>
        <taxon>Botrimarina</taxon>
    </lineage>
</organism>
<sequence length="748" mass="79703">MSKLIANGSNPAVRVPKVEMPESLGPGPYARYACFLLAVGLAVLGVTVKAADPRLGRLVNLRTDRFPFTPPTSVEEWNQRSAEVRRQVFVAAGLWPMPERPAPKAEVLRKVERDAYTVEAVRLESYPGHYVTGSLYRPADATESRRPAVLCPHGHWPEGRFHAFQDDALIDQIESGAERYEAGGRTPLQARCVTLARMGCVVFLYDMLGYGDSRQLSQQAIHAPSEDSILTADNAWGFYSTQAELRMQNPLGVQTYNSLCVLDWIESLPEVDPKRIGVTGGSSGATQTLMLCAVDDRPAVAFPVVMVSTAMQGGCGCENACCLRLGTSNVEFAALMAPRPLGMASADDWTRNTATDGYPELQELYALLGVPDRVMHASLIQFPHNYNYASRAAMYPWLDRWLGLEAGDLAVETDYVSVTPDEVRSVAPIEDAAIGRGHEVALMKAVEASSADALAKLTPTDADSLNKYKNIIGKALHVLLDGAEKSLRDAQANAIDQQRADGHAVITLLITGAEAGVELPALARLPRNVETIAVVVSDAGKTAIGPVDTLPTALAAALLEQGIGVLGVDLFAQGELAPDDGPLTEMPVVANQRPVASLTFGYNRTAVAHRASDLLATIAAAKDMQPSIKKVVVIVEPEAASYGAAALAVAGDAVDAAVIDTGGFRFDEVRSWRDPDFLPGAVKYGDVPGLLAQGAPRPTIVLSEPADDTPSIATQAYAAAGAAERLIRLRPGATLESAVEKLADTLAP</sequence>
<dbReference type="PANTHER" id="PTHR22946:SF8">
    <property type="entry name" value="ACETYL XYLAN ESTERASE DOMAIN-CONTAINING PROTEIN"/>
    <property type="match status" value="1"/>
</dbReference>
<proteinExistence type="predicted"/>
<dbReference type="InterPro" id="IPR050261">
    <property type="entry name" value="FrsA_esterase"/>
</dbReference>
<keyword evidence="1" id="KW-0378">Hydrolase</keyword>
<protein>
    <submittedName>
        <fullName evidence="1">Abhydrolase family protein</fullName>
    </submittedName>
</protein>
<evidence type="ECO:0000313" key="1">
    <source>
        <dbReference type="EMBL" id="QDV74449.1"/>
    </source>
</evidence>
<dbReference type="AlphaFoldDB" id="A0A518K9H9"/>
<gene>
    <name evidence="1" type="ORF">Spa11_26520</name>
</gene>
<dbReference type="EMBL" id="CP036349">
    <property type="protein sequence ID" value="QDV74449.1"/>
    <property type="molecule type" value="Genomic_DNA"/>
</dbReference>
<dbReference type="SUPFAM" id="SSF53474">
    <property type="entry name" value="alpha/beta-Hydrolases"/>
    <property type="match status" value="1"/>
</dbReference>
<dbReference type="Gene3D" id="3.40.50.1820">
    <property type="entry name" value="alpha/beta hydrolase"/>
    <property type="match status" value="2"/>
</dbReference>
<dbReference type="GO" id="GO:0016787">
    <property type="term" value="F:hydrolase activity"/>
    <property type="evidence" value="ECO:0007669"/>
    <property type="project" value="UniProtKB-KW"/>
</dbReference>
<keyword evidence="2" id="KW-1185">Reference proteome</keyword>
<evidence type="ECO:0000313" key="2">
    <source>
        <dbReference type="Proteomes" id="UP000316426"/>
    </source>
</evidence>
<dbReference type="InterPro" id="IPR029058">
    <property type="entry name" value="AB_hydrolase_fold"/>
</dbReference>
<dbReference type="PANTHER" id="PTHR22946">
    <property type="entry name" value="DIENELACTONE HYDROLASE DOMAIN-CONTAINING PROTEIN-RELATED"/>
    <property type="match status" value="1"/>
</dbReference>
<dbReference type="KEGG" id="bmei:Spa11_26520"/>